<dbReference type="SMART" id="SM00409">
    <property type="entry name" value="IG"/>
    <property type="match status" value="1"/>
</dbReference>
<comment type="subcellular location">
    <subcellularLocation>
        <location evidence="1">Membrane</location>
    </subcellularLocation>
</comment>
<evidence type="ECO:0000313" key="6">
    <source>
        <dbReference type="Proteomes" id="UP000472263"/>
    </source>
</evidence>
<dbReference type="InterPro" id="IPR013106">
    <property type="entry name" value="Ig_V-set"/>
</dbReference>
<evidence type="ECO:0000313" key="5">
    <source>
        <dbReference type="Ensembl" id="ENSMMDP00005042112.1"/>
    </source>
</evidence>
<evidence type="ECO:0000256" key="1">
    <source>
        <dbReference type="ARBA" id="ARBA00004370"/>
    </source>
</evidence>
<keyword evidence="3" id="KW-0393">Immunoglobulin domain</keyword>
<dbReference type="InterPro" id="IPR003599">
    <property type="entry name" value="Ig_sub"/>
</dbReference>
<dbReference type="GO" id="GO:0050852">
    <property type="term" value="P:T cell receptor signaling pathway"/>
    <property type="evidence" value="ECO:0007669"/>
    <property type="project" value="TreeGrafter"/>
</dbReference>
<dbReference type="InParanoid" id="A0A667ZMQ1"/>
<proteinExistence type="predicted"/>
<dbReference type="InterPro" id="IPR050504">
    <property type="entry name" value="IgSF_BTN/MOG"/>
</dbReference>
<dbReference type="SMART" id="SM00408">
    <property type="entry name" value="IGc2"/>
    <property type="match status" value="1"/>
</dbReference>
<name>A0A667ZMQ1_9TELE</name>
<evidence type="ECO:0000256" key="2">
    <source>
        <dbReference type="ARBA" id="ARBA00023136"/>
    </source>
</evidence>
<reference evidence="5" key="3">
    <citation type="submission" date="2025-09" db="UniProtKB">
        <authorList>
            <consortium name="Ensembl"/>
        </authorList>
    </citation>
    <scope>IDENTIFICATION</scope>
</reference>
<dbReference type="GO" id="GO:0009897">
    <property type="term" value="C:external side of plasma membrane"/>
    <property type="evidence" value="ECO:0007669"/>
    <property type="project" value="TreeGrafter"/>
</dbReference>
<accession>A0A667ZMQ1</accession>
<dbReference type="InterPro" id="IPR007110">
    <property type="entry name" value="Ig-like_dom"/>
</dbReference>
<protein>
    <recommendedName>
        <fullName evidence="4">Ig-like domain-containing protein</fullName>
    </recommendedName>
</protein>
<dbReference type="Gene3D" id="2.60.40.10">
    <property type="entry name" value="Immunoglobulins"/>
    <property type="match status" value="1"/>
</dbReference>
<evidence type="ECO:0000259" key="4">
    <source>
        <dbReference type="PROSITE" id="PS50835"/>
    </source>
</evidence>
<reference evidence="5" key="2">
    <citation type="submission" date="2025-08" db="UniProtKB">
        <authorList>
            <consortium name="Ensembl"/>
        </authorList>
    </citation>
    <scope>IDENTIFICATION</scope>
</reference>
<dbReference type="Ensembl" id="ENSMMDT00005042964.1">
    <property type="protein sequence ID" value="ENSMMDP00005042112.1"/>
    <property type="gene ID" value="ENSMMDG00005019405.1"/>
</dbReference>
<reference evidence="5" key="1">
    <citation type="submission" date="2019-06" db="EMBL/GenBank/DDBJ databases">
        <authorList>
            <consortium name="Wellcome Sanger Institute Data Sharing"/>
        </authorList>
    </citation>
    <scope>NUCLEOTIDE SEQUENCE [LARGE SCALE GENOMIC DNA]</scope>
</reference>
<dbReference type="AlphaFoldDB" id="A0A667ZMQ1"/>
<keyword evidence="6" id="KW-1185">Reference proteome</keyword>
<dbReference type="GO" id="GO:0005102">
    <property type="term" value="F:signaling receptor binding"/>
    <property type="evidence" value="ECO:0007669"/>
    <property type="project" value="TreeGrafter"/>
</dbReference>
<dbReference type="GO" id="GO:0001817">
    <property type="term" value="P:regulation of cytokine production"/>
    <property type="evidence" value="ECO:0007669"/>
    <property type="project" value="TreeGrafter"/>
</dbReference>
<dbReference type="InterPro" id="IPR013783">
    <property type="entry name" value="Ig-like_fold"/>
</dbReference>
<sequence>CILPSSGFEVTETGICLKICVVNFSVLGLFFHRPLVLNLNLTAHPGDDVTLRCQVPDAVNITMVKWSRTDLKEEEYVLLYQDGRIVTDHQPLTFKNRVDLKDKEMKNGDLSVILKNVKKEDSGTYECRYKASGDKADPICIIQLEVVDPEAAVPVLEVVAGVLSAAVTRRKQKPSAEHREVHSEVV</sequence>
<dbReference type="InterPro" id="IPR036179">
    <property type="entry name" value="Ig-like_dom_sf"/>
</dbReference>
<dbReference type="Proteomes" id="UP000472263">
    <property type="component" value="Chromosome 18"/>
</dbReference>
<evidence type="ECO:0000256" key="3">
    <source>
        <dbReference type="ARBA" id="ARBA00023319"/>
    </source>
</evidence>
<dbReference type="Pfam" id="PF07686">
    <property type="entry name" value="V-set"/>
    <property type="match status" value="1"/>
</dbReference>
<dbReference type="PANTHER" id="PTHR24100">
    <property type="entry name" value="BUTYROPHILIN"/>
    <property type="match status" value="1"/>
</dbReference>
<dbReference type="PROSITE" id="PS50835">
    <property type="entry name" value="IG_LIKE"/>
    <property type="match status" value="1"/>
</dbReference>
<dbReference type="PANTHER" id="PTHR24100:SF151">
    <property type="entry name" value="ICOS LIGAND"/>
    <property type="match status" value="1"/>
</dbReference>
<dbReference type="InterPro" id="IPR003598">
    <property type="entry name" value="Ig_sub2"/>
</dbReference>
<organism evidence="5 6">
    <name type="scientific">Myripristis murdjan</name>
    <name type="common">pinecone soldierfish</name>
    <dbReference type="NCBI Taxonomy" id="586833"/>
    <lineage>
        <taxon>Eukaryota</taxon>
        <taxon>Metazoa</taxon>
        <taxon>Chordata</taxon>
        <taxon>Craniata</taxon>
        <taxon>Vertebrata</taxon>
        <taxon>Euteleostomi</taxon>
        <taxon>Actinopterygii</taxon>
        <taxon>Neopterygii</taxon>
        <taxon>Teleostei</taxon>
        <taxon>Neoteleostei</taxon>
        <taxon>Acanthomorphata</taxon>
        <taxon>Holocentriformes</taxon>
        <taxon>Holocentridae</taxon>
        <taxon>Myripristis</taxon>
    </lineage>
</organism>
<feature type="domain" description="Ig-like" evidence="4">
    <location>
        <begin position="34"/>
        <end position="128"/>
    </location>
</feature>
<keyword evidence="2" id="KW-0472">Membrane</keyword>
<dbReference type="SUPFAM" id="SSF48726">
    <property type="entry name" value="Immunoglobulin"/>
    <property type="match status" value="1"/>
</dbReference>
<dbReference type="GeneTree" id="ENSGT00990000209923"/>